<comment type="function">
    <text evidence="17">Catalyzes the first and rate-limiting reaction of the four reactions that constitute the long-chain fatty acids elongation cycle. This endoplasmic reticulum-bound enzymatic process allows the addition of 2 carbons to the chain of long- and very long-chain fatty acids (VLCFAs) per cycle. Condensing enzyme that exhibits activity toward saturated C18 to C26 acyl-CoA substrates, with the highest activity towards C22:0 acyl-CoA. May participate to the production of both saturated and monounsaturated VLCFAs of different chain lengths that are involved in multiple biological processes as precursors of membrane lipids and lipid mediators.</text>
</comment>
<dbReference type="InterPro" id="IPR019364">
    <property type="entry name" value="Mediatior_Med8_fun/met"/>
</dbReference>
<evidence type="ECO:0000256" key="15">
    <source>
        <dbReference type="ARBA" id="ARBA00023242"/>
    </source>
</evidence>
<dbReference type="InterPro" id="IPR030457">
    <property type="entry name" value="ELO_CS"/>
</dbReference>
<evidence type="ECO:0000256" key="6">
    <source>
        <dbReference type="ARBA" id="ARBA00022692"/>
    </source>
</evidence>
<feature type="transmembrane region" description="Helical" evidence="17">
    <location>
        <begin position="259"/>
        <end position="277"/>
    </location>
</feature>
<comment type="similarity">
    <text evidence="3">Belongs to the Mediator complex subunit 8 family.</text>
</comment>
<dbReference type="InterPro" id="IPR002076">
    <property type="entry name" value="ELO_fam"/>
</dbReference>
<feature type="transmembrane region" description="Helical" evidence="17">
    <location>
        <begin position="629"/>
        <end position="654"/>
    </location>
</feature>
<comment type="catalytic activity">
    <reaction evidence="17">
        <text>a very-long-chain acyl-CoA + malonyl-CoA + H(+) = a very-long-chain 3-oxoacyl-CoA + CO2 + CoA</text>
        <dbReference type="Rhea" id="RHEA:32727"/>
        <dbReference type="ChEBI" id="CHEBI:15378"/>
        <dbReference type="ChEBI" id="CHEBI:16526"/>
        <dbReference type="ChEBI" id="CHEBI:57287"/>
        <dbReference type="ChEBI" id="CHEBI:57384"/>
        <dbReference type="ChEBI" id="CHEBI:90725"/>
        <dbReference type="ChEBI" id="CHEBI:90736"/>
        <dbReference type="EC" id="2.3.1.199"/>
    </reaction>
</comment>
<gene>
    <name evidence="17" type="primary">ELOVL1</name>
    <name evidence="20" type="ORF">JRQ81_015030</name>
</gene>
<evidence type="ECO:0000256" key="7">
    <source>
        <dbReference type="ARBA" id="ARBA00022832"/>
    </source>
</evidence>
<protein>
    <recommendedName>
        <fullName evidence="17">Elongation of very long chain fatty acids protein 1</fullName>
        <ecNumber evidence="17">2.3.1.199</ecNumber>
    </recommendedName>
    <alternativeName>
        <fullName evidence="17">3-keto acyl-CoA synthase ELOVL1</fullName>
    </alternativeName>
    <alternativeName>
        <fullName evidence="17">ELOVL fatty acid elongase 1</fullName>
        <shortName evidence="17">ELOVL FA elongase 1</shortName>
    </alternativeName>
    <alternativeName>
        <fullName evidence="17">Very long chain 3-ketoacyl-CoA synthase 1</fullName>
    </alternativeName>
    <alternativeName>
        <fullName evidence="17">Very long chain 3-oxoacyl-CoA synthase 1</fullName>
    </alternativeName>
</protein>
<accession>A0A9Q1B427</accession>
<feature type="transmembrane region" description="Helical" evidence="17">
    <location>
        <begin position="605"/>
        <end position="623"/>
    </location>
</feature>
<dbReference type="OrthoDB" id="434092at2759"/>
<dbReference type="HAMAP" id="MF_03201">
    <property type="entry name" value="VLCF_elongase_1"/>
    <property type="match status" value="1"/>
</dbReference>
<dbReference type="Pfam" id="PF10232">
    <property type="entry name" value="Med8"/>
    <property type="match status" value="1"/>
</dbReference>
<dbReference type="GO" id="GO:0019367">
    <property type="term" value="P:fatty acid elongation, saturated fatty acid"/>
    <property type="evidence" value="ECO:0007669"/>
    <property type="project" value="UniProtKB-UniRule"/>
</dbReference>
<evidence type="ECO:0000313" key="21">
    <source>
        <dbReference type="Proteomes" id="UP001142489"/>
    </source>
</evidence>
<dbReference type="Pfam" id="PF01151">
    <property type="entry name" value="ELO"/>
    <property type="match status" value="1"/>
</dbReference>
<comment type="function">
    <text evidence="16">Component of the Mediator complex, a coactivator involved in the regulated transcription of nearly all RNA polymerase II-dependent genes. Mediator functions as a bridge to convey information from gene-specific regulatory proteins to the basal RNA polymerase II transcription machinery. Mediator is recruited to promoters by direct interactions with regulatory proteins and serves as a scaffold for the assembly of a functional preinitiation complex with RNA polymerase II and the general transcription factors. May play a role as a target recruitment subunit in E3 ubiquitin-protein ligase complexes and thus in ubiquitination and subsequent proteasomal degradation of target proteins.</text>
</comment>
<keyword evidence="11 17" id="KW-0472">Membrane</keyword>
<dbReference type="GO" id="GO:0035338">
    <property type="term" value="P:long-chain fatty-acyl-CoA biosynthetic process"/>
    <property type="evidence" value="ECO:0007669"/>
    <property type="project" value="UniProtKB-UniRule"/>
</dbReference>
<keyword evidence="17" id="KW-0256">Endoplasmic reticulum</keyword>
<dbReference type="PANTHER" id="PTHR13074">
    <property type="entry name" value="MEDIATOR OF RNA POLYMERASE II TRANSCRIPTION SUBUNIT 8"/>
    <property type="match status" value="1"/>
</dbReference>
<feature type="short sequence motif" description="Di-lysine motif" evidence="17">
    <location>
        <begin position="685"/>
        <end position="689"/>
    </location>
</feature>
<dbReference type="GO" id="GO:0070847">
    <property type="term" value="C:core mediator complex"/>
    <property type="evidence" value="ECO:0007669"/>
    <property type="project" value="TreeGrafter"/>
</dbReference>
<feature type="transmembrane region" description="Helical" evidence="17">
    <location>
        <begin position="465"/>
        <end position="483"/>
    </location>
</feature>
<dbReference type="AlphaFoldDB" id="A0A9Q1B427"/>
<dbReference type="GO" id="GO:0006357">
    <property type="term" value="P:regulation of transcription by RNA polymerase II"/>
    <property type="evidence" value="ECO:0007669"/>
    <property type="project" value="InterPro"/>
</dbReference>
<feature type="transmembrane region" description="Helical" evidence="17">
    <location>
        <begin position="381"/>
        <end position="402"/>
    </location>
</feature>
<evidence type="ECO:0000256" key="3">
    <source>
        <dbReference type="ARBA" id="ARBA00005716"/>
    </source>
</evidence>
<keyword evidence="13 17" id="KW-0275">Fatty acid biosynthesis</keyword>
<evidence type="ECO:0000256" key="17">
    <source>
        <dbReference type="HAMAP-Rule" id="MF_03201"/>
    </source>
</evidence>
<keyword evidence="4 17" id="KW-0444">Lipid biosynthesis</keyword>
<dbReference type="EMBL" id="JAPFRF010000005">
    <property type="protein sequence ID" value="KAJ7332850.1"/>
    <property type="molecule type" value="Genomic_DNA"/>
</dbReference>
<keyword evidence="15" id="KW-0539">Nucleus</keyword>
<comment type="caution">
    <text evidence="20">The sequence shown here is derived from an EMBL/GenBank/DDBJ whole genome shotgun (WGS) entry which is preliminary data.</text>
</comment>
<proteinExistence type="inferred from homology"/>
<reference evidence="20" key="1">
    <citation type="journal article" date="2023" name="DNA Res.">
        <title>Chromosome-level genome assembly of Phrynocephalus forsythii using third-generation DNA sequencing and Hi-C analysis.</title>
        <authorList>
            <person name="Qi Y."/>
            <person name="Zhao W."/>
            <person name="Zhao Y."/>
            <person name="Niu C."/>
            <person name="Cao S."/>
            <person name="Zhang Y."/>
        </authorList>
    </citation>
    <scope>NUCLEOTIDE SEQUENCE</scope>
    <source>
        <tissue evidence="20">Muscle</tissue>
    </source>
</reference>
<keyword evidence="12" id="KW-0010">Activator</keyword>
<comment type="caution">
    <text evidence="17">Lacks conserved residue(s) required for the propagation of feature annotation.</text>
</comment>
<evidence type="ECO:0000256" key="4">
    <source>
        <dbReference type="ARBA" id="ARBA00022516"/>
    </source>
</evidence>
<comment type="pathway">
    <text evidence="17">Lipid metabolism; fatty acid biosynthesis.</text>
</comment>
<comment type="domain">
    <text evidence="17">The C-terminal di-lysine motif may confer endoplasmic reticulum localization.</text>
</comment>
<keyword evidence="14" id="KW-0804">Transcription</keyword>
<keyword evidence="8 17" id="KW-1133">Transmembrane helix</keyword>
<dbReference type="PROSITE" id="PS01188">
    <property type="entry name" value="ELO"/>
    <property type="match status" value="1"/>
</dbReference>
<keyword evidence="10 17" id="KW-0443">Lipid metabolism</keyword>
<keyword evidence="21" id="KW-1185">Reference proteome</keyword>
<evidence type="ECO:0000256" key="13">
    <source>
        <dbReference type="ARBA" id="ARBA00023160"/>
    </source>
</evidence>
<keyword evidence="9" id="KW-0805">Transcription regulation</keyword>
<keyword evidence="18" id="KW-0175">Coiled coil</keyword>
<organism evidence="20 21">
    <name type="scientific">Phrynocephalus forsythii</name>
    <dbReference type="NCBI Taxonomy" id="171643"/>
    <lineage>
        <taxon>Eukaryota</taxon>
        <taxon>Metazoa</taxon>
        <taxon>Chordata</taxon>
        <taxon>Craniata</taxon>
        <taxon>Vertebrata</taxon>
        <taxon>Euteleostomi</taxon>
        <taxon>Lepidosauria</taxon>
        <taxon>Squamata</taxon>
        <taxon>Bifurcata</taxon>
        <taxon>Unidentata</taxon>
        <taxon>Episquamata</taxon>
        <taxon>Toxicofera</taxon>
        <taxon>Iguania</taxon>
        <taxon>Acrodonta</taxon>
        <taxon>Agamidae</taxon>
        <taxon>Agaminae</taxon>
        <taxon>Phrynocephalus</taxon>
    </lineage>
</organism>
<dbReference type="GO" id="GO:0034625">
    <property type="term" value="P:fatty acid elongation, monounsaturated fatty acid"/>
    <property type="evidence" value="ECO:0007669"/>
    <property type="project" value="UniProtKB-UniRule"/>
</dbReference>
<comment type="subcellular location">
    <subcellularLocation>
        <location evidence="17">Endoplasmic reticulum membrane</location>
        <topology evidence="17">Multi-pass membrane protein</topology>
    </subcellularLocation>
    <subcellularLocation>
        <location evidence="2">Membrane</location>
        <topology evidence="2">Multi-pass membrane protein</topology>
    </subcellularLocation>
    <subcellularLocation>
        <location evidence="1">Nucleus</location>
    </subcellularLocation>
</comment>
<dbReference type="GO" id="GO:0005789">
    <property type="term" value="C:endoplasmic reticulum membrane"/>
    <property type="evidence" value="ECO:0007669"/>
    <property type="project" value="UniProtKB-SubCell"/>
</dbReference>
<feature type="coiled-coil region" evidence="18">
    <location>
        <begin position="142"/>
        <end position="169"/>
    </location>
</feature>
<evidence type="ECO:0000256" key="19">
    <source>
        <dbReference type="SAM" id="MobiDB-lite"/>
    </source>
</evidence>
<sequence>MACDIRKICRKREEKQLELSLEALINQVADLKNSLVSFIYKLENEYDRLTWPSVLDSFALLSGQLNTLNKVLKHEKTPLLRNQVIIPLVLSPDRDEEIMRQTEGRVPVFSHEVVPDHLRTKPDPEVEEQEKQLSTDAARIGADVAQKQIQSLNKMCSNLLEKISKEDRESESGGLRQNKQTFNPADTNALVAAVAFGKGLSNRRPPGVAGSVQSGQPGASTIIPGASAMQQVQMSGAPSQSQPMLGGVQMPQAGQPVQYFTLVPVLLLLSSAIISLFSSKPGKLNCLTAHLNADRATAQEPLHGQLPEPESYAVTADAPPPPPPPPRQPAGNKSSFPGAPLGQSPSEPRSGRSPLTPGVSPKRFRRGGSQGSGHHRSAGRVGFLLLLLFPHSFGRAAASTGVMESLVNMYQEFMKGSDPRVASYPLMGSPWLTTGILLSYAYFVLSLGPRLMANRKPVNLKNFMVVYNFSMVALSVYIVYEFLMSGWLNGYTWRCDPVDTSQDPKALRMVRVAWIFIFSKFIELMDTVIFILRKKNEQVTFLHVFHHSVLPWSWWWGVKFGPGGMGSFHAMVNSMVHVVMYFYYGLSALGPAYHKYLWWKKHITAIQLLQFVLVSIHISQYYFMPTCNYQFPIFIHLIWMYGVIFFMLFSNFWYQSYTKGKRLPKVMTQPQQNGLHENGVIANGKAKVN</sequence>
<evidence type="ECO:0000256" key="16">
    <source>
        <dbReference type="ARBA" id="ARBA00025248"/>
    </source>
</evidence>
<keyword evidence="7 17" id="KW-0276">Fatty acid metabolism</keyword>
<evidence type="ECO:0000256" key="1">
    <source>
        <dbReference type="ARBA" id="ARBA00004123"/>
    </source>
</evidence>
<keyword evidence="5 17" id="KW-0808">Transferase</keyword>
<feature type="region of interest" description="Disordered" evidence="19">
    <location>
        <begin position="311"/>
        <end position="376"/>
    </location>
</feature>
<feature type="compositionally biased region" description="Pro residues" evidence="19">
    <location>
        <begin position="318"/>
        <end position="328"/>
    </location>
</feature>
<evidence type="ECO:0000256" key="11">
    <source>
        <dbReference type="ARBA" id="ARBA00023136"/>
    </source>
</evidence>
<evidence type="ECO:0000313" key="20">
    <source>
        <dbReference type="EMBL" id="KAJ7332850.1"/>
    </source>
</evidence>
<feature type="transmembrane region" description="Helical" evidence="17">
    <location>
        <begin position="422"/>
        <end position="445"/>
    </location>
</feature>
<keyword evidence="6 17" id="KW-0812">Transmembrane</keyword>
<dbReference type="Proteomes" id="UP001142489">
    <property type="component" value="Unassembled WGS sequence"/>
</dbReference>
<evidence type="ECO:0000256" key="10">
    <source>
        <dbReference type="ARBA" id="ARBA00023098"/>
    </source>
</evidence>
<dbReference type="PANTHER" id="PTHR13074:SF9">
    <property type="entry name" value="MEDIATOR OF RNA POLYMERASE II TRANSCRIPTION SUBUNIT 8"/>
    <property type="match status" value="1"/>
</dbReference>
<dbReference type="GO" id="GO:0009922">
    <property type="term" value="F:fatty acid elongase activity"/>
    <property type="evidence" value="ECO:0007669"/>
    <property type="project" value="UniProtKB-UniRule"/>
</dbReference>
<evidence type="ECO:0000256" key="14">
    <source>
        <dbReference type="ARBA" id="ARBA00023163"/>
    </source>
</evidence>
<evidence type="ECO:0000256" key="9">
    <source>
        <dbReference type="ARBA" id="ARBA00023015"/>
    </source>
</evidence>
<evidence type="ECO:0000256" key="18">
    <source>
        <dbReference type="SAM" id="Coils"/>
    </source>
</evidence>
<evidence type="ECO:0000256" key="5">
    <source>
        <dbReference type="ARBA" id="ARBA00022679"/>
    </source>
</evidence>
<feature type="transmembrane region" description="Helical" evidence="17">
    <location>
        <begin position="539"/>
        <end position="558"/>
    </location>
</feature>
<comment type="similarity">
    <text evidence="17">Belongs to the ELO family. ELOVL1 subfamily.</text>
</comment>
<evidence type="ECO:0000256" key="8">
    <source>
        <dbReference type="ARBA" id="ARBA00022989"/>
    </source>
</evidence>
<dbReference type="GO" id="GO:0003712">
    <property type="term" value="F:transcription coregulator activity"/>
    <property type="evidence" value="ECO:0007669"/>
    <property type="project" value="InterPro"/>
</dbReference>
<dbReference type="InterPro" id="IPR033681">
    <property type="entry name" value="ELOVL1"/>
</dbReference>
<evidence type="ECO:0000256" key="2">
    <source>
        <dbReference type="ARBA" id="ARBA00004141"/>
    </source>
</evidence>
<dbReference type="GO" id="GO:0016592">
    <property type="term" value="C:mediator complex"/>
    <property type="evidence" value="ECO:0007669"/>
    <property type="project" value="InterPro"/>
</dbReference>
<evidence type="ECO:0000256" key="12">
    <source>
        <dbReference type="ARBA" id="ARBA00023159"/>
    </source>
</evidence>
<feature type="transmembrane region" description="Helical" evidence="17">
    <location>
        <begin position="570"/>
        <end position="593"/>
    </location>
</feature>
<dbReference type="EC" id="2.3.1.199" evidence="17"/>
<feature type="transmembrane region" description="Helical" evidence="17">
    <location>
        <begin position="512"/>
        <end position="532"/>
    </location>
</feature>
<dbReference type="GO" id="GO:0000978">
    <property type="term" value="F:RNA polymerase II cis-regulatory region sequence-specific DNA binding"/>
    <property type="evidence" value="ECO:0007669"/>
    <property type="project" value="TreeGrafter"/>
</dbReference>
<dbReference type="GO" id="GO:0006636">
    <property type="term" value="P:unsaturated fatty acid biosynthetic process"/>
    <property type="evidence" value="ECO:0007669"/>
    <property type="project" value="UniProtKB-UniRule"/>
</dbReference>
<name>A0A9Q1B427_9SAUR</name>
<dbReference type="GO" id="GO:0042761">
    <property type="term" value="P:very long-chain fatty acid biosynthetic process"/>
    <property type="evidence" value="ECO:0007669"/>
    <property type="project" value="UniProtKB-UniRule"/>
</dbReference>